<dbReference type="SMART" id="SM00332">
    <property type="entry name" value="PP2Cc"/>
    <property type="match status" value="1"/>
</dbReference>
<evidence type="ECO:0000256" key="6">
    <source>
        <dbReference type="ARBA" id="ARBA00022801"/>
    </source>
</evidence>
<evidence type="ECO:0000256" key="7">
    <source>
        <dbReference type="ARBA" id="ARBA00022842"/>
    </source>
</evidence>
<protein>
    <recommendedName>
        <fullName evidence="4">protein-serine/threonine phosphatase</fullName>
        <ecNumber evidence="4">3.1.3.16</ecNumber>
    </recommendedName>
</protein>
<dbReference type="Pfam" id="PF00481">
    <property type="entry name" value="PP2C"/>
    <property type="match status" value="1"/>
</dbReference>
<dbReference type="SUPFAM" id="SSF81606">
    <property type="entry name" value="PP2C-like"/>
    <property type="match status" value="1"/>
</dbReference>
<reference evidence="13" key="1">
    <citation type="submission" date="2018-02" db="EMBL/GenBank/DDBJ databases">
        <authorList>
            <person name="Cohen D.B."/>
            <person name="Kent A.D."/>
        </authorList>
    </citation>
    <scope>NUCLEOTIDE SEQUENCE</scope>
</reference>
<evidence type="ECO:0000313" key="13">
    <source>
        <dbReference type="EMBL" id="SPD10344.1"/>
    </source>
</evidence>
<evidence type="ECO:0000256" key="4">
    <source>
        <dbReference type="ARBA" id="ARBA00013081"/>
    </source>
</evidence>
<keyword evidence="9" id="KW-0464">Manganese</keyword>
<dbReference type="PROSITE" id="PS51746">
    <property type="entry name" value="PPM_2"/>
    <property type="match status" value="1"/>
</dbReference>
<evidence type="ECO:0000256" key="10">
    <source>
        <dbReference type="RuleBase" id="RU003465"/>
    </source>
</evidence>
<dbReference type="GO" id="GO:0004722">
    <property type="term" value="F:protein serine/threonine phosphatase activity"/>
    <property type="evidence" value="ECO:0007669"/>
    <property type="project" value="UniProtKB-EC"/>
</dbReference>
<accession>A0A2N9HFH6</accession>
<dbReference type="InterPro" id="IPR015655">
    <property type="entry name" value="PP2C"/>
</dbReference>
<comment type="cofactor">
    <cofactor evidence="1">
        <name>Mn(2+)</name>
        <dbReference type="ChEBI" id="CHEBI:29035"/>
    </cofactor>
</comment>
<evidence type="ECO:0000256" key="2">
    <source>
        <dbReference type="ARBA" id="ARBA00001946"/>
    </source>
</evidence>
<comment type="similarity">
    <text evidence="3 10">Belongs to the PP2C family.</text>
</comment>
<evidence type="ECO:0000256" key="8">
    <source>
        <dbReference type="ARBA" id="ARBA00022912"/>
    </source>
</evidence>
<evidence type="ECO:0000256" key="3">
    <source>
        <dbReference type="ARBA" id="ARBA00006702"/>
    </source>
</evidence>
<dbReference type="InterPro" id="IPR001932">
    <property type="entry name" value="PPM-type_phosphatase-like_dom"/>
</dbReference>
<dbReference type="InterPro" id="IPR000222">
    <property type="entry name" value="PP2C_BS"/>
</dbReference>
<dbReference type="PROSITE" id="PS01032">
    <property type="entry name" value="PPM_1"/>
    <property type="match status" value="1"/>
</dbReference>
<evidence type="ECO:0000256" key="11">
    <source>
        <dbReference type="SAM" id="MobiDB-lite"/>
    </source>
</evidence>
<evidence type="ECO:0000259" key="12">
    <source>
        <dbReference type="PROSITE" id="PS51746"/>
    </source>
</evidence>
<feature type="domain" description="PPM-type phosphatase" evidence="12">
    <location>
        <begin position="100"/>
        <end position="394"/>
    </location>
</feature>
<comment type="cofactor">
    <cofactor evidence="2">
        <name>Mg(2+)</name>
        <dbReference type="ChEBI" id="CHEBI:18420"/>
    </cofactor>
</comment>
<dbReference type="Gene3D" id="3.60.40.10">
    <property type="entry name" value="PPM-type phosphatase domain"/>
    <property type="match status" value="1"/>
</dbReference>
<evidence type="ECO:0000256" key="9">
    <source>
        <dbReference type="ARBA" id="ARBA00023211"/>
    </source>
</evidence>
<keyword evidence="6 10" id="KW-0378">Hydrolase</keyword>
<dbReference type="EMBL" id="OIVN01003328">
    <property type="protein sequence ID" value="SPD10344.1"/>
    <property type="molecule type" value="Genomic_DNA"/>
</dbReference>
<dbReference type="GO" id="GO:0046872">
    <property type="term" value="F:metal ion binding"/>
    <property type="evidence" value="ECO:0007669"/>
    <property type="project" value="UniProtKB-KW"/>
</dbReference>
<proteinExistence type="inferred from homology"/>
<dbReference type="GO" id="GO:0009788">
    <property type="term" value="P:negative regulation of abscisic acid-activated signaling pathway"/>
    <property type="evidence" value="ECO:0007669"/>
    <property type="project" value="UniProtKB-ARBA"/>
</dbReference>
<name>A0A2N9HFH6_FAGSY</name>
<dbReference type="PANTHER" id="PTHR47992">
    <property type="entry name" value="PROTEIN PHOSPHATASE"/>
    <property type="match status" value="1"/>
</dbReference>
<evidence type="ECO:0000256" key="1">
    <source>
        <dbReference type="ARBA" id="ARBA00001936"/>
    </source>
</evidence>
<keyword evidence="8 10" id="KW-0904">Protein phosphatase</keyword>
<keyword evidence="7" id="KW-0460">Magnesium</keyword>
<dbReference type="EC" id="3.1.3.16" evidence="4"/>
<dbReference type="FunFam" id="3.60.40.10:FF:000065">
    <property type="entry name" value="Protein phosphatase 2C 37"/>
    <property type="match status" value="1"/>
</dbReference>
<sequence length="496" mass="55093">MAEICCGVVSESKTSTACDQSSRAARRRRMEIRRFKFVTGVSPPETESSGQNQKRQKLEGYNAAHSFSRDCENAVESSASDEEKEKQLVVVENGNSKYPKYGVASVCGRRRDMEDAVAIHPSFLNQDHETTTKLHYFGVYDGHGCSHVATKCRERLHEVVKEELLERQEEEDEEYWKSAMERSFFRMDKEVITWNDVVLGAKCRCELQSPECDTVGSTAVVAIVTPDKIIVANCGDSRAVLCRNGKPLPLSSDHKPDRPDELNRIQAAGGRVIFWDGPRVLGVLAMSRAIGDNYLKPYVICEPEVTIYDRTEEDDCLILASDGLWDVVSNETACGVARMCLRGKANAPPCSVPDAEVGVSETSDKACSDASMLLTKLALARHSTDNGCVTCPHLHVREIVTRDGPISVVSEGSESLPPPLPFPTFRFTFYPSDLVLYGEDLLEALGDSSLHRPLSFVSTNLPFQWVPRPSTTVDVRWTSDLGTFSSPSFYRPYLWG</sequence>
<evidence type="ECO:0000256" key="5">
    <source>
        <dbReference type="ARBA" id="ARBA00022723"/>
    </source>
</evidence>
<dbReference type="AlphaFoldDB" id="A0A2N9HFH6"/>
<gene>
    <name evidence="13" type="ORF">FSB_LOCUS38226</name>
</gene>
<dbReference type="CDD" id="cd00143">
    <property type="entry name" value="PP2Cc"/>
    <property type="match status" value="1"/>
</dbReference>
<feature type="region of interest" description="Disordered" evidence="11">
    <location>
        <begin position="38"/>
        <end position="57"/>
    </location>
</feature>
<keyword evidence="5" id="KW-0479">Metal-binding</keyword>
<dbReference type="InterPro" id="IPR036457">
    <property type="entry name" value="PPM-type-like_dom_sf"/>
</dbReference>
<organism evidence="13">
    <name type="scientific">Fagus sylvatica</name>
    <name type="common">Beechnut</name>
    <dbReference type="NCBI Taxonomy" id="28930"/>
    <lineage>
        <taxon>Eukaryota</taxon>
        <taxon>Viridiplantae</taxon>
        <taxon>Streptophyta</taxon>
        <taxon>Embryophyta</taxon>
        <taxon>Tracheophyta</taxon>
        <taxon>Spermatophyta</taxon>
        <taxon>Magnoliopsida</taxon>
        <taxon>eudicotyledons</taxon>
        <taxon>Gunneridae</taxon>
        <taxon>Pentapetalae</taxon>
        <taxon>rosids</taxon>
        <taxon>fabids</taxon>
        <taxon>Fagales</taxon>
        <taxon>Fagaceae</taxon>
        <taxon>Fagus</taxon>
    </lineage>
</organism>